<dbReference type="RefSeq" id="WP_192598037.1">
    <property type="nucleotide sequence ID" value="NZ_JADBEL010000005.1"/>
</dbReference>
<dbReference type="EMBL" id="JADBEL010000005">
    <property type="protein sequence ID" value="MBE1554243.1"/>
    <property type="molecule type" value="Genomic_DNA"/>
</dbReference>
<evidence type="ECO:0000313" key="1">
    <source>
        <dbReference type="EMBL" id="MBE1554243.1"/>
    </source>
</evidence>
<proteinExistence type="predicted"/>
<protein>
    <submittedName>
        <fullName evidence="1">Uncharacterized protein</fullName>
    </submittedName>
</protein>
<sequence>MSISISGSNKIQYNSFNNSSAIKAPNWEIIPHKGMQTPSKDELIKQIKDLAAMRAEAVTDEDFANVNHLEAKLSAQYLSSVSPDRKTLYKEAVQTIGSQKQNKEYSEGEKTLLDYLNEKDGIVSHLKNGKPYPLSSGGSITPISNSRGGYDYDVSVGGNIVLSSNQGLGGWTFTMTPAEMDKKNEFNKIFDSTYNATKHENKIVPNERIDIRI</sequence>
<organism evidence="1 2">
    <name type="scientific">Sporosarcina limicola</name>
    <dbReference type="NCBI Taxonomy" id="34101"/>
    <lineage>
        <taxon>Bacteria</taxon>
        <taxon>Bacillati</taxon>
        <taxon>Bacillota</taxon>
        <taxon>Bacilli</taxon>
        <taxon>Bacillales</taxon>
        <taxon>Caryophanaceae</taxon>
        <taxon>Sporosarcina</taxon>
    </lineage>
</organism>
<evidence type="ECO:0000313" key="2">
    <source>
        <dbReference type="Proteomes" id="UP000658225"/>
    </source>
</evidence>
<comment type="caution">
    <text evidence="1">The sequence shown here is derived from an EMBL/GenBank/DDBJ whole genome shotgun (WGS) entry which is preliminary data.</text>
</comment>
<name>A0A927MGK9_9BACL</name>
<dbReference type="AlphaFoldDB" id="A0A927MGK9"/>
<reference evidence="1" key="1">
    <citation type="submission" date="2020-10" db="EMBL/GenBank/DDBJ databases">
        <title>Genomic Encyclopedia of Type Strains, Phase IV (KMG-IV): sequencing the most valuable type-strain genomes for metagenomic binning, comparative biology and taxonomic classification.</title>
        <authorList>
            <person name="Goeker M."/>
        </authorList>
    </citation>
    <scope>NUCLEOTIDE SEQUENCE</scope>
    <source>
        <strain evidence="1">DSM 13886</strain>
    </source>
</reference>
<keyword evidence="2" id="KW-1185">Reference proteome</keyword>
<dbReference type="Proteomes" id="UP000658225">
    <property type="component" value="Unassembled WGS sequence"/>
</dbReference>
<gene>
    <name evidence="1" type="ORF">H4683_001318</name>
</gene>
<accession>A0A927MGK9</accession>